<feature type="coiled-coil region" evidence="1">
    <location>
        <begin position="29"/>
        <end position="63"/>
    </location>
</feature>
<evidence type="ECO:0000313" key="3">
    <source>
        <dbReference type="EMBL" id="MBF4163519.1"/>
    </source>
</evidence>
<comment type="caution">
    <text evidence="3">The sequence shown here is derived from an EMBL/GenBank/DDBJ whole genome shotgun (WGS) entry which is preliminary data.</text>
</comment>
<keyword evidence="3" id="KW-0540">Nuclease</keyword>
<feature type="domain" description="HNH nuclease" evidence="2">
    <location>
        <begin position="337"/>
        <end position="387"/>
    </location>
</feature>
<keyword evidence="1" id="KW-0175">Coiled coil</keyword>
<dbReference type="InterPro" id="IPR003615">
    <property type="entry name" value="HNH_nuc"/>
</dbReference>
<organism evidence="3 4">
    <name type="scientific">Nocardioides acrostichi</name>
    <dbReference type="NCBI Taxonomy" id="2784339"/>
    <lineage>
        <taxon>Bacteria</taxon>
        <taxon>Bacillati</taxon>
        <taxon>Actinomycetota</taxon>
        <taxon>Actinomycetes</taxon>
        <taxon>Propionibacteriales</taxon>
        <taxon>Nocardioidaceae</taxon>
        <taxon>Nocardioides</taxon>
    </lineage>
</organism>
<dbReference type="EMBL" id="JADIVZ010000012">
    <property type="protein sequence ID" value="MBF4163519.1"/>
    <property type="molecule type" value="Genomic_DNA"/>
</dbReference>
<name>A0A930V5F6_9ACTN</name>
<accession>A0A930V5F6</accession>
<dbReference type="InterPro" id="IPR002711">
    <property type="entry name" value="HNH"/>
</dbReference>
<reference evidence="3" key="1">
    <citation type="submission" date="2020-11" db="EMBL/GenBank/DDBJ databases">
        <title>Nocardioides sp. CBS4Y-1, whole genome shotgun sequence.</title>
        <authorList>
            <person name="Tuo L."/>
        </authorList>
    </citation>
    <scope>NUCLEOTIDE SEQUENCE</scope>
    <source>
        <strain evidence="3">CBS4Y-1</strain>
    </source>
</reference>
<keyword evidence="3" id="KW-0255">Endonuclease</keyword>
<sequence>MTPPSTATLREQVHQRVTTATTSHEPGDALEALGELEALTNTIAAAQARLAHHVKQCRIAEREHQPAARRTRGIGHEIALARAESPHRGQRHLGLAHVLVEEMPHTMAAMEAGRCTEWRATILAQATACLSLADRRRIDTELMADPDTTSGWGDRRLHAEADALAYRLDPHATLKRREAAVAERHVSLRPVPGAAGVGMTRLSALLPLEQGVSVIATLGRIADTARTTGDPRTRGQVMVDALVSRATQPAADLAPAEPVIPMSVNVVVSDAALLDVLGEDGDQPGWIDGVPLPADTVRDLIDRAQERGLASLRRLYAAPDTGELVAMESRARCFPAGLATFITHRDRTCRTPYCDAPIRHIDHRRPHAEGGPTSVDNADGLCEACNHARQETSYRALLAQIRSSNAPPGQPRPQRHRHQWPRFEFYFTAA</sequence>
<gene>
    <name evidence="3" type="ORF">ISG29_17670</name>
</gene>
<dbReference type="RefSeq" id="WP_194504778.1">
    <property type="nucleotide sequence ID" value="NZ_JADIVZ010000012.1"/>
</dbReference>
<dbReference type="GO" id="GO:0008270">
    <property type="term" value="F:zinc ion binding"/>
    <property type="evidence" value="ECO:0007669"/>
    <property type="project" value="InterPro"/>
</dbReference>
<dbReference type="Gene3D" id="1.10.30.50">
    <property type="match status" value="1"/>
</dbReference>
<dbReference type="Proteomes" id="UP000656804">
    <property type="component" value="Unassembled WGS sequence"/>
</dbReference>
<dbReference type="GO" id="GO:0003676">
    <property type="term" value="F:nucleic acid binding"/>
    <property type="evidence" value="ECO:0007669"/>
    <property type="project" value="InterPro"/>
</dbReference>
<evidence type="ECO:0000259" key="2">
    <source>
        <dbReference type="SMART" id="SM00507"/>
    </source>
</evidence>
<dbReference type="GO" id="GO:0004519">
    <property type="term" value="F:endonuclease activity"/>
    <property type="evidence" value="ECO:0007669"/>
    <property type="project" value="UniProtKB-KW"/>
</dbReference>
<dbReference type="Pfam" id="PF01844">
    <property type="entry name" value="HNH"/>
    <property type="match status" value="1"/>
</dbReference>
<keyword evidence="3" id="KW-0378">Hydrolase</keyword>
<dbReference type="AlphaFoldDB" id="A0A930V5F6"/>
<proteinExistence type="predicted"/>
<keyword evidence="4" id="KW-1185">Reference proteome</keyword>
<dbReference type="SMART" id="SM00507">
    <property type="entry name" value="HNHc"/>
    <property type="match status" value="1"/>
</dbReference>
<evidence type="ECO:0000313" key="4">
    <source>
        <dbReference type="Proteomes" id="UP000656804"/>
    </source>
</evidence>
<protein>
    <submittedName>
        <fullName evidence="3">HNH endonuclease</fullName>
    </submittedName>
</protein>
<evidence type="ECO:0000256" key="1">
    <source>
        <dbReference type="SAM" id="Coils"/>
    </source>
</evidence>